<evidence type="ECO:0000256" key="3">
    <source>
        <dbReference type="ARBA" id="ARBA00036324"/>
    </source>
</evidence>
<reference evidence="4 5" key="1">
    <citation type="submission" date="2020-07" db="EMBL/GenBank/DDBJ databases">
        <title>Genomic Encyclopedia of Type Strains, Phase IV (KMG-V): Genome sequencing to study the core and pangenomes of soil and plant-associated prokaryotes.</title>
        <authorList>
            <person name="Whitman W."/>
        </authorList>
    </citation>
    <scope>NUCLEOTIDE SEQUENCE [LARGE SCALE GENOMIC DNA]</scope>
    <source>
        <strain evidence="4 5">AN3</strain>
    </source>
</reference>
<dbReference type="SUPFAM" id="SSF102546">
    <property type="entry name" value="RbsD-like"/>
    <property type="match status" value="1"/>
</dbReference>
<dbReference type="Pfam" id="PF05025">
    <property type="entry name" value="RbsD_FucU"/>
    <property type="match status" value="1"/>
</dbReference>
<evidence type="ECO:0000256" key="1">
    <source>
        <dbReference type="ARBA" id="ARBA00000223"/>
    </source>
</evidence>
<sequence>MNVLIGIPPILGPELLATLRSMGHGDEIALVDGNYPALEHARRLIRADGLPLIPILDAILQVMPVDDFVPQALFRATVNGNPDLLDPVHEEMAEVCARRAPGFSLLPLVGDAFYTRVKNAHTIIATSEPRLYGNIIVRKGVIYPSKETDK</sequence>
<comment type="catalytic activity">
    <reaction evidence="1">
        <text>beta-D-ribopyranose = beta-D-ribofuranose</text>
        <dbReference type="Rhea" id="RHEA:25432"/>
        <dbReference type="ChEBI" id="CHEBI:27476"/>
        <dbReference type="ChEBI" id="CHEBI:47002"/>
        <dbReference type="EC" id="5.4.99.62"/>
    </reaction>
</comment>
<name>A0A839EP48_9HYPH</name>
<keyword evidence="2 4" id="KW-0413">Isomerase</keyword>
<dbReference type="InterPro" id="IPR050443">
    <property type="entry name" value="RbsD/FucU_mutarotase"/>
</dbReference>
<dbReference type="GO" id="GO:0036373">
    <property type="term" value="F:L-fucose mutarotase activity"/>
    <property type="evidence" value="ECO:0007669"/>
    <property type="project" value="UniProtKB-EC"/>
</dbReference>
<gene>
    <name evidence="4" type="ORF">FHW16_003664</name>
</gene>
<dbReference type="Proteomes" id="UP000549052">
    <property type="component" value="Unassembled WGS sequence"/>
</dbReference>
<dbReference type="GO" id="GO:0062193">
    <property type="term" value="F:D-ribose pyranase activity"/>
    <property type="evidence" value="ECO:0007669"/>
    <property type="project" value="UniProtKB-EC"/>
</dbReference>
<dbReference type="GO" id="GO:0006004">
    <property type="term" value="P:fucose metabolic process"/>
    <property type="evidence" value="ECO:0007669"/>
    <property type="project" value="TreeGrafter"/>
</dbReference>
<comment type="catalytic activity">
    <reaction evidence="3">
        <text>alpha-L-fucose = beta-L-fucose</text>
        <dbReference type="Rhea" id="RHEA:25580"/>
        <dbReference type="ChEBI" id="CHEBI:42548"/>
        <dbReference type="ChEBI" id="CHEBI:42589"/>
        <dbReference type="EC" id="5.1.3.29"/>
    </reaction>
</comment>
<dbReference type="EMBL" id="JACGXN010000006">
    <property type="protein sequence ID" value="MBA8879945.1"/>
    <property type="molecule type" value="Genomic_DNA"/>
</dbReference>
<accession>A0A839EP48</accession>
<evidence type="ECO:0000313" key="4">
    <source>
        <dbReference type="EMBL" id="MBA8879945.1"/>
    </source>
</evidence>
<evidence type="ECO:0000256" key="2">
    <source>
        <dbReference type="ARBA" id="ARBA00023235"/>
    </source>
</evidence>
<comment type="caution">
    <text evidence="4">The sequence shown here is derived from an EMBL/GenBank/DDBJ whole genome shotgun (WGS) entry which is preliminary data.</text>
</comment>
<keyword evidence="5" id="KW-1185">Reference proteome</keyword>
<organism evidence="4 5">
    <name type="scientific">Phyllobacterium myrsinacearum</name>
    <dbReference type="NCBI Taxonomy" id="28101"/>
    <lineage>
        <taxon>Bacteria</taxon>
        <taxon>Pseudomonadati</taxon>
        <taxon>Pseudomonadota</taxon>
        <taxon>Alphaproteobacteria</taxon>
        <taxon>Hyphomicrobiales</taxon>
        <taxon>Phyllobacteriaceae</taxon>
        <taxon>Phyllobacterium</taxon>
    </lineage>
</organism>
<protein>
    <submittedName>
        <fullName evidence="4">L-fucose mutarotase</fullName>
        <ecNumber evidence="4">5.1.3.29</ecNumber>
    </submittedName>
</protein>
<dbReference type="PANTHER" id="PTHR31690:SF4">
    <property type="entry name" value="FUCOSE MUTAROTASE"/>
    <property type="match status" value="1"/>
</dbReference>
<dbReference type="GO" id="GO:0042806">
    <property type="term" value="F:fucose binding"/>
    <property type="evidence" value="ECO:0007669"/>
    <property type="project" value="TreeGrafter"/>
</dbReference>
<dbReference type="PANTHER" id="PTHR31690">
    <property type="entry name" value="FUCOSE MUTAROTASE"/>
    <property type="match status" value="1"/>
</dbReference>
<dbReference type="InterPro" id="IPR007721">
    <property type="entry name" value="RbsD_FucU"/>
</dbReference>
<dbReference type="InterPro" id="IPR023750">
    <property type="entry name" value="RbsD-like_sf"/>
</dbReference>
<evidence type="ECO:0000313" key="5">
    <source>
        <dbReference type="Proteomes" id="UP000549052"/>
    </source>
</evidence>
<dbReference type="Gene3D" id="3.40.1650.10">
    <property type="entry name" value="RbsD-like domain"/>
    <property type="match status" value="1"/>
</dbReference>
<proteinExistence type="predicted"/>
<dbReference type="EC" id="5.1.3.29" evidence="4"/>
<dbReference type="AlphaFoldDB" id="A0A839EP48"/>